<dbReference type="GO" id="GO:0046491">
    <property type="term" value="P:L-methylmalonyl-CoA metabolic process"/>
    <property type="evidence" value="ECO:0007669"/>
    <property type="project" value="TreeGrafter"/>
</dbReference>
<dbReference type="InterPro" id="IPR051785">
    <property type="entry name" value="MMCE/EMCE_epimerase"/>
</dbReference>
<dbReference type="PROSITE" id="PS51819">
    <property type="entry name" value="VOC"/>
    <property type="match status" value="1"/>
</dbReference>
<organism evidence="3">
    <name type="scientific">Herbiconiux sp. A18JL235</name>
    <dbReference type="NCBI Taxonomy" id="3152363"/>
    <lineage>
        <taxon>Bacteria</taxon>
        <taxon>Bacillati</taxon>
        <taxon>Actinomycetota</taxon>
        <taxon>Actinomycetes</taxon>
        <taxon>Micrococcales</taxon>
        <taxon>Microbacteriaceae</taxon>
        <taxon>Herbiconiux</taxon>
    </lineage>
</organism>
<evidence type="ECO:0000256" key="1">
    <source>
        <dbReference type="ARBA" id="ARBA00022723"/>
    </source>
</evidence>
<evidence type="ECO:0000259" key="2">
    <source>
        <dbReference type="PROSITE" id="PS51819"/>
    </source>
</evidence>
<dbReference type="Gene3D" id="3.10.180.10">
    <property type="entry name" value="2,3-Dihydroxybiphenyl 1,2-Dioxygenase, domain 1"/>
    <property type="match status" value="1"/>
</dbReference>
<dbReference type="RefSeq" id="WP_368499151.1">
    <property type="nucleotide sequence ID" value="NZ_CP162511.1"/>
</dbReference>
<keyword evidence="1" id="KW-0479">Metal-binding</keyword>
<dbReference type="AlphaFoldDB" id="A0AB39BK36"/>
<sequence>MSNGIPGARGIDHIGITVPDLDEAEAFLVGVLGAVHVYTLGAKRADDDWMQVQIGVSPRTEISEIRFYRLGNGSNLEVFEYRVPADDERQQVLVPPMNSDIGGHHLAIYVDDMDAAVEHLRSHGVEVMGEPVASKQAAEGQRWVYFKAPWGLQLELVSFPQGKAYEHSSTDVPVKLWHPAHPAE</sequence>
<proteinExistence type="predicted"/>
<reference evidence="3" key="1">
    <citation type="submission" date="2024-05" db="EMBL/GenBank/DDBJ databases">
        <title>Herbiconiux sp. A18JL235.</title>
        <authorList>
            <person name="Zhang G."/>
        </authorList>
    </citation>
    <scope>NUCLEOTIDE SEQUENCE</scope>
    <source>
        <strain evidence="3">A18JL235</strain>
    </source>
</reference>
<accession>A0AB39BK36</accession>
<dbReference type="GO" id="GO:0046872">
    <property type="term" value="F:metal ion binding"/>
    <property type="evidence" value="ECO:0007669"/>
    <property type="project" value="UniProtKB-KW"/>
</dbReference>
<dbReference type="InterPro" id="IPR029068">
    <property type="entry name" value="Glyas_Bleomycin-R_OHBP_Dase"/>
</dbReference>
<gene>
    <name evidence="3" type="ORF">ABFY20_06630</name>
</gene>
<dbReference type="GO" id="GO:0004493">
    <property type="term" value="F:methylmalonyl-CoA epimerase activity"/>
    <property type="evidence" value="ECO:0007669"/>
    <property type="project" value="TreeGrafter"/>
</dbReference>
<feature type="domain" description="VOC" evidence="2">
    <location>
        <begin position="10"/>
        <end position="159"/>
    </location>
</feature>
<name>A0AB39BK36_9MICO</name>
<dbReference type="EMBL" id="CP162511">
    <property type="protein sequence ID" value="XDI06773.1"/>
    <property type="molecule type" value="Genomic_DNA"/>
</dbReference>
<dbReference type="PANTHER" id="PTHR43048">
    <property type="entry name" value="METHYLMALONYL-COA EPIMERASE"/>
    <property type="match status" value="1"/>
</dbReference>
<protein>
    <submittedName>
        <fullName evidence="3">VOC family protein</fullName>
    </submittedName>
</protein>
<dbReference type="SUPFAM" id="SSF54593">
    <property type="entry name" value="Glyoxalase/Bleomycin resistance protein/Dihydroxybiphenyl dioxygenase"/>
    <property type="match status" value="1"/>
</dbReference>
<dbReference type="PANTHER" id="PTHR43048:SF6">
    <property type="entry name" value="BLR8189 PROTEIN"/>
    <property type="match status" value="1"/>
</dbReference>
<dbReference type="InterPro" id="IPR037523">
    <property type="entry name" value="VOC_core"/>
</dbReference>
<evidence type="ECO:0000313" key="3">
    <source>
        <dbReference type="EMBL" id="XDI06773.1"/>
    </source>
</evidence>
<dbReference type="Pfam" id="PF13669">
    <property type="entry name" value="Glyoxalase_4"/>
    <property type="match status" value="1"/>
</dbReference>